<evidence type="ECO:0000313" key="9">
    <source>
        <dbReference type="EMBL" id="AQW87599.1"/>
    </source>
</evidence>
<dbReference type="CDD" id="cd01556">
    <property type="entry name" value="EPSP_synthase"/>
    <property type="match status" value="1"/>
</dbReference>
<feature type="active site" description="Proton acceptor" evidence="8">
    <location>
        <position position="310"/>
    </location>
</feature>
<dbReference type="Proteomes" id="UP000190868">
    <property type="component" value="Chromosome"/>
</dbReference>
<feature type="binding site" evidence="8">
    <location>
        <position position="21"/>
    </location>
    <ligand>
        <name>3-phosphoshikimate</name>
        <dbReference type="ChEBI" id="CHEBI:145989"/>
    </ligand>
</feature>
<evidence type="ECO:0000256" key="1">
    <source>
        <dbReference type="ARBA" id="ARBA00004811"/>
    </source>
</evidence>
<dbReference type="GO" id="GO:0008652">
    <property type="term" value="P:amino acid biosynthetic process"/>
    <property type="evidence" value="ECO:0007669"/>
    <property type="project" value="UniProtKB-KW"/>
</dbReference>
<comment type="similarity">
    <text evidence="2 8">Belongs to the EPSP synthase family.</text>
</comment>
<keyword evidence="3 8" id="KW-0963">Cytoplasm</keyword>
<evidence type="ECO:0000256" key="6">
    <source>
        <dbReference type="ARBA" id="ARBA00023141"/>
    </source>
</evidence>
<keyword evidence="10" id="KW-1185">Reference proteome</keyword>
<evidence type="ECO:0000256" key="4">
    <source>
        <dbReference type="ARBA" id="ARBA00022605"/>
    </source>
</evidence>
<comment type="pathway">
    <text evidence="1 8">Metabolic intermediate biosynthesis; chorismate biosynthesis; chorismate from D-erythrose 4-phosphate and phosphoenolpyruvate: step 6/7.</text>
</comment>
<comment type="caution">
    <text evidence="8">Lacks conserved residue(s) required for the propagation of feature annotation.</text>
</comment>
<keyword evidence="4 8" id="KW-0028">Amino-acid biosynthesis</keyword>
<organism evidence="9 10">
    <name type="scientific">Campylobacter pinnipediorum subsp. caledonicus</name>
    <dbReference type="NCBI Taxonomy" id="1874362"/>
    <lineage>
        <taxon>Bacteria</taxon>
        <taxon>Pseudomonadati</taxon>
        <taxon>Campylobacterota</taxon>
        <taxon>Epsilonproteobacteria</taxon>
        <taxon>Campylobacterales</taxon>
        <taxon>Campylobacteraceae</taxon>
        <taxon>Campylobacter</taxon>
    </lineage>
</organism>
<keyword evidence="6 8" id="KW-0057">Aromatic amino acid biosynthesis</keyword>
<dbReference type="Pfam" id="PF00275">
    <property type="entry name" value="EPSP_synthase"/>
    <property type="match status" value="1"/>
</dbReference>
<feature type="binding site" evidence="8">
    <location>
        <position position="382"/>
    </location>
    <ligand>
        <name>phosphoenolpyruvate</name>
        <dbReference type="ChEBI" id="CHEBI:58702"/>
    </ligand>
</feature>
<dbReference type="FunFam" id="3.65.10.10:FF:000005">
    <property type="entry name" value="3-phosphoshikimate 1-carboxyvinyltransferase"/>
    <property type="match status" value="1"/>
</dbReference>
<dbReference type="PANTHER" id="PTHR21090">
    <property type="entry name" value="AROM/DEHYDROQUINATE SYNTHASE"/>
    <property type="match status" value="1"/>
</dbReference>
<dbReference type="EC" id="2.5.1.19" evidence="8"/>
<dbReference type="InterPro" id="IPR001986">
    <property type="entry name" value="Enolpyruvate_Tfrase_dom"/>
</dbReference>
<dbReference type="InterPro" id="IPR006264">
    <property type="entry name" value="EPSP_synthase"/>
</dbReference>
<dbReference type="PANTHER" id="PTHR21090:SF5">
    <property type="entry name" value="PENTAFUNCTIONAL AROM POLYPEPTIDE"/>
    <property type="match status" value="1"/>
</dbReference>
<dbReference type="SUPFAM" id="SSF55205">
    <property type="entry name" value="EPT/RTPC-like"/>
    <property type="match status" value="1"/>
</dbReference>
<proteinExistence type="inferred from homology"/>
<feature type="binding site" evidence="8">
    <location>
        <position position="21"/>
    </location>
    <ligand>
        <name>phosphoenolpyruvate</name>
        <dbReference type="ChEBI" id="CHEBI:58702"/>
    </ligand>
</feature>
<dbReference type="InterPro" id="IPR023193">
    <property type="entry name" value="EPSP_synthase_CS"/>
</dbReference>
<evidence type="ECO:0000256" key="8">
    <source>
        <dbReference type="HAMAP-Rule" id="MF_00210"/>
    </source>
</evidence>
<comment type="subunit">
    <text evidence="8">Monomer.</text>
</comment>
<dbReference type="Gene3D" id="3.65.10.10">
    <property type="entry name" value="Enolpyruvate transferase domain"/>
    <property type="match status" value="2"/>
</dbReference>
<dbReference type="GO" id="GO:0009423">
    <property type="term" value="P:chorismate biosynthetic process"/>
    <property type="evidence" value="ECO:0007669"/>
    <property type="project" value="UniProtKB-UniRule"/>
</dbReference>
<feature type="binding site" evidence="8">
    <location>
        <position position="164"/>
    </location>
    <ligand>
        <name>3-phosphoshikimate</name>
        <dbReference type="ChEBI" id="CHEBI:145989"/>
    </ligand>
</feature>
<sequence length="424" mass="46915">MIIKPLKKPINIVLEDVSADKSISHRTAIFSLLSDKDSKIRGYLKAQDTLNTLNIIKQLGAVVKEVDNEIVITPPQHIKEPNAILDCGNSGTAMRILMGFLVSQNGFYVLSGDRYLNERPMSRVGAPLLKVGAKIDGRNNGDKAPICIRGSKLDFFKFESQISSAQIKSALILAGLCSNGCEFYEDELSRDHSEKMLLGMGASIMVDGLRIFVNPMEKPLEPLDIDIPNDPSSAFFYAVAACIIPNSHLIIKNIILNKTRIEAYNVLKKMGADITFKKISSRYEDIGEIEIKYAPLKSVDVNEKISWLIDEIPALAIAFCFADGKSSIRNAKELRVKESDRIHAMVVGLRQCGIEVQEFEDGFSVIGGEVKSSVIDSYGDHRIAMSFAILGLICGMQIKKSEFIKTSFPNFSNILRKIGAYIED</sequence>
<dbReference type="AlphaFoldDB" id="A0A1S6U7D8"/>
<dbReference type="PROSITE" id="PS00885">
    <property type="entry name" value="EPSP_SYNTHASE_2"/>
    <property type="match status" value="1"/>
</dbReference>
<feature type="binding site" evidence="8">
    <location>
        <position position="22"/>
    </location>
    <ligand>
        <name>3-phosphoshikimate</name>
        <dbReference type="ChEBI" id="CHEBI:145989"/>
    </ligand>
</feature>
<feature type="binding site" evidence="8">
    <location>
        <position position="310"/>
    </location>
    <ligand>
        <name>3-phosphoshikimate</name>
        <dbReference type="ChEBI" id="CHEBI:145989"/>
    </ligand>
</feature>
<dbReference type="PIRSF" id="PIRSF000505">
    <property type="entry name" value="EPSPS"/>
    <property type="match status" value="1"/>
</dbReference>
<dbReference type="NCBIfam" id="TIGR01356">
    <property type="entry name" value="aroA"/>
    <property type="match status" value="1"/>
</dbReference>
<dbReference type="GO" id="GO:0005737">
    <property type="term" value="C:cytoplasm"/>
    <property type="evidence" value="ECO:0007669"/>
    <property type="project" value="UniProtKB-SubCell"/>
</dbReference>
<feature type="binding site" evidence="8">
    <location>
        <position position="337"/>
    </location>
    <ligand>
        <name>3-phosphoshikimate</name>
        <dbReference type="ChEBI" id="CHEBI:145989"/>
    </ligand>
</feature>
<keyword evidence="5 8" id="KW-0808">Transferase</keyword>
<feature type="binding site" evidence="8">
    <location>
        <position position="166"/>
    </location>
    <ligand>
        <name>3-phosphoshikimate</name>
        <dbReference type="ChEBI" id="CHEBI:145989"/>
    </ligand>
</feature>
<feature type="binding site" evidence="8">
    <location>
        <position position="166"/>
    </location>
    <ligand>
        <name>phosphoenolpyruvate</name>
        <dbReference type="ChEBI" id="CHEBI:58702"/>
    </ligand>
</feature>
<dbReference type="InterPro" id="IPR036968">
    <property type="entry name" value="Enolpyruvate_Tfrase_sf"/>
</dbReference>
<dbReference type="EMBL" id="CP017258">
    <property type="protein sequence ID" value="AQW87599.1"/>
    <property type="molecule type" value="Genomic_DNA"/>
</dbReference>
<feature type="binding site" evidence="8">
    <location>
        <position position="91"/>
    </location>
    <ligand>
        <name>phosphoenolpyruvate</name>
        <dbReference type="ChEBI" id="CHEBI:58702"/>
    </ligand>
</feature>
<reference evidence="10" key="1">
    <citation type="submission" date="2016-09" db="EMBL/GenBank/DDBJ databases">
        <title>Comparative genomics of the Campylobacter concisus group.</title>
        <authorList>
            <person name="Miller W.G."/>
            <person name="Yee E."/>
            <person name="Chapman M.H."/>
            <person name="Huynh S."/>
            <person name="Bono J.L."/>
            <person name="On S.L.W."/>
            <person name="StLeger J."/>
            <person name="Foster G."/>
            <person name="Parker C.T."/>
        </authorList>
    </citation>
    <scope>NUCLEOTIDE SEQUENCE [LARGE SCALE GENOMIC DNA]</scope>
    <source>
        <strain evidence="10">RM18021</strain>
    </source>
</reference>
<feature type="binding site" evidence="8">
    <location>
        <position position="26"/>
    </location>
    <ligand>
        <name>3-phosphoshikimate</name>
        <dbReference type="ChEBI" id="CHEBI:145989"/>
    </ligand>
</feature>
<accession>A0A1S6U7D8</accession>
<dbReference type="RefSeq" id="WP_078424451.1">
    <property type="nucleotide sequence ID" value="NZ_CP017258.1"/>
</dbReference>
<dbReference type="HAMAP" id="MF_00210">
    <property type="entry name" value="EPSP_synth"/>
    <property type="match status" value="1"/>
</dbReference>
<protein>
    <recommendedName>
        <fullName evidence="8">3-phosphoshikimate 1-carboxyvinyltransferase</fullName>
        <ecNumber evidence="8">2.5.1.19</ecNumber>
    </recommendedName>
    <alternativeName>
        <fullName evidence="8">5-enolpyruvylshikimate-3-phosphate synthase</fullName>
        <shortName evidence="8">EPSP synthase</shortName>
        <shortName evidence="8">EPSPS</shortName>
    </alternativeName>
</protein>
<evidence type="ECO:0000256" key="5">
    <source>
        <dbReference type="ARBA" id="ARBA00022679"/>
    </source>
</evidence>
<evidence type="ECO:0000256" key="7">
    <source>
        <dbReference type="ARBA" id="ARBA00044633"/>
    </source>
</evidence>
<feature type="binding site" evidence="8">
    <location>
        <position position="119"/>
    </location>
    <ligand>
        <name>phosphoenolpyruvate</name>
        <dbReference type="ChEBI" id="CHEBI:58702"/>
    </ligand>
</feature>
<dbReference type="InterPro" id="IPR013792">
    <property type="entry name" value="RNA3'P_cycl/enolpyr_Trfase_a/b"/>
</dbReference>
<comment type="catalytic activity">
    <reaction evidence="7">
        <text>3-phosphoshikimate + phosphoenolpyruvate = 5-O-(1-carboxyvinyl)-3-phosphoshikimate + phosphate</text>
        <dbReference type="Rhea" id="RHEA:21256"/>
        <dbReference type="ChEBI" id="CHEBI:43474"/>
        <dbReference type="ChEBI" id="CHEBI:57701"/>
        <dbReference type="ChEBI" id="CHEBI:58702"/>
        <dbReference type="ChEBI" id="CHEBI:145989"/>
        <dbReference type="EC" id="2.5.1.19"/>
    </reaction>
    <physiologicalReaction direction="left-to-right" evidence="7">
        <dbReference type="Rhea" id="RHEA:21257"/>
    </physiologicalReaction>
</comment>
<comment type="subcellular location">
    <subcellularLocation>
        <location evidence="8">Cytoplasm</location>
    </subcellularLocation>
</comment>
<feature type="binding site" evidence="8">
    <location>
        <position position="341"/>
    </location>
    <ligand>
        <name>phosphoenolpyruvate</name>
        <dbReference type="ChEBI" id="CHEBI:58702"/>
    </ligand>
</feature>
<dbReference type="GO" id="GO:0003866">
    <property type="term" value="F:3-phosphoshikimate 1-carboxyvinyltransferase activity"/>
    <property type="evidence" value="ECO:0007669"/>
    <property type="project" value="UniProtKB-UniRule"/>
</dbReference>
<dbReference type="GO" id="GO:0009073">
    <property type="term" value="P:aromatic amino acid family biosynthetic process"/>
    <property type="evidence" value="ECO:0007669"/>
    <property type="project" value="UniProtKB-KW"/>
</dbReference>
<comment type="function">
    <text evidence="8">Catalyzes the transfer of the enolpyruvyl moiety of phosphoenolpyruvate (PEP) to the 5-hydroxyl of shikimate-3-phosphate (S3P) to produce enolpyruvyl shikimate-3-phosphate and inorganic phosphate.</text>
</comment>
<gene>
    <name evidence="8 9" type="primary">aroA</name>
    <name evidence="9" type="ORF">CPIN18021_0787</name>
</gene>
<dbReference type="PROSITE" id="PS00104">
    <property type="entry name" value="EPSP_SYNTHASE_1"/>
    <property type="match status" value="1"/>
</dbReference>
<evidence type="ECO:0000313" key="10">
    <source>
        <dbReference type="Proteomes" id="UP000190868"/>
    </source>
</evidence>
<evidence type="ECO:0000256" key="3">
    <source>
        <dbReference type="ARBA" id="ARBA00022490"/>
    </source>
</evidence>
<evidence type="ECO:0000256" key="2">
    <source>
        <dbReference type="ARBA" id="ARBA00009948"/>
    </source>
</evidence>
<name>A0A1S6U7D8_9BACT</name>
<dbReference type="UniPathway" id="UPA00053">
    <property type="reaction ID" value="UER00089"/>
</dbReference>